<dbReference type="OMA" id="LEFRICC"/>
<sequence length="266" mass="29089">MGKSLRGVERLFLGQGMARVSVFKACCGDSCSNYSNPLDMINLECCGQTPIRREDVICCEKTMHHRRSGLKFYDKCCGGNPYSNSQTCCRGKVHEGAGQTCCGDLAYQPGQAMICCGDVLHNLASRRELAAHAACCGRTVYDARSITSFCCGGQVYKRAENYECCLAAGPNRRYGSSAHSFSGPDFSEQHFLSSHFDGEFIAAGFKAEDQLCCNGVYNLTQFDACCYVFDTKRNLEPTPTPYPTKDQCCTMTGLTTRDAATGQCFS</sequence>
<protein>
    <recommendedName>
        <fullName evidence="1">Galaxin-like repeats domain-containing protein</fullName>
    </recommendedName>
</protein>
<dbReference type="InterPro" id="IPR056601">
    <property type="entry name" value="Galaxin_dom"/>
</dbReference>
<accession>A0A915HZM6</accession>
<dbReference type="PANTHER" id="PTHR34490">
    <property type="entry name" value="PROTEIN CBG12054-RELATED"/>
    <property type="match status" value="1"/>
</dbReference>
<dbReference type="InterPro" id="IPR055284">
    <property type="entry name" value="Galaxin-like"/>
</dbReference>
<feature type="domain" description="Galaxin-like repeats" evidence="1">
    <location>
        <begin position="44"/>
        <end position="167"/>
    </location>
</feature>
<dbReference type="AlphaFoldDB" id="A0A915HZM6"/>
<dbReference type="WBParaSite" id="nRc.2.0.1.t06711-RA">
    <property type="protein sequence ID" value="nRc.2.0.1.t06711-RA"/>
    <property type="gene ID" value="nRc.2.0.1.g06711"/>
</dbReference>
<dbReference type="Pfam" id="PF24748">
    <property type="entry name" value="Galaxin_repeat"/>
    <property type="match status" value="1"/>
</dbReference>
<evidence type="ECO:0000259" key="1">
    <source>
        <dbReference type="Pfam" id="PF24748"/>
    </source>
</evidence>
<organism evidence="2 3">
    <name type="scientific">Romanomermis culicivorax</name>
    <name type="common">Nematode worm</name>
    <dbReference type="NCBI Taxonomy" id="13658"/>
    <lineage>
        <taxon>Eukaryota</taxon>
        <taxon>Metazoa</taxon>
        <taxon>Ecdysozoa</taxon>
        <taxon>Nematoda</taxon>
        <taxon>Enoplea</taxon>
        <taxon>Dorylaimia</taxon>
        <taxon>Mermithida</taxon>
        <taxon>Mermithoidea</taxon>
        <taxon>Mermithidae</taxon>
        <taxon>Romanomermis</taxon>
    </lineage>
</organism>
<proteinExistence type="predicted"/>
<reference evidence="3" key="1">
    <citation type="submission" date="2022-11" db="UniProtKB">
        <authorList>
            <consortium name="WormBaseParasite"/>
        </authorList>
    </citation>
    <scope>IDENTIFICATION</scope>
</reference>
<keyword evidence="2" id="KW-1185">Reference proteome</keyword>
<dbReference type="PANTHER" id="PTHR34490:SF1">
    <property type="entry name" value="GALAXIN-LIKE"/>
    <property type="match status" value="1"/>
</dbReference>
<evidence type="ECO:0000313" key="3">
    <source>
        <dbReference type="WBParaSite" id="nRc.2.0.1.t06711-RA"/>
    </source>
</evidence>
<dbReference type="Proteomes" id="UP000887565">
    <property type="component" value="Unplaced"/>
</dbReference>
<name>A0A915HZM6_ROMCU</name>
<evidence type="ECO:0000313" key="2">
    <source>
        <dbReference type="Proteomes" id="UP000887565"/>
    </source>
</evidence>